<dbReference type="InterPro" id="IPR011009">
    <property type="entry name" value="Kinase-like_dom_sf"/>
</dbReference>
<keyword evidence="2 4" id="KW-0547">Nucleotide-binding</keyword>
<dbReference type="InterPro" id="IPR036047">
    <property type="entry name" value="F-box-like_dom_sf"/>
</dbReference>
<evidence type="ECO:0000313" key="8">
    <source>
        <dbReference type="EMBL" id="PRP80532.1"/>
    </source>
</evidence>
<dbReference type="SMART" id="SM00256">
    <property type="entry name" value="FBOX"/>
    <property type="match status" value="1"/>
</dbReference>
<proteinExistence type="predicted"/>
<feature type="binding site" evidence="4">
    <location>
        <position position="63"/>
    </location>
    <ligand>
        <name>ATP</name>
        <dbReference type="ChEBI" id="CHEBI:30616"/>
    </ligand>
</feature>
<dbReference type="InterPro" id="IPR001810">
    <property type="entry name" value="F-box_dom"/>
</dbReference>
<accession>A0A2P6N9A9</accession>
<feature type="region of interest" description="Disordered" evidence="5">
    <location>
        <begin position="1"/>
        <end position="23"/>
    </location>
</feature>
<dbReference type="SMART" id="SM00220">
    <property type="entry name" value="S_TKc"/>
    <property type="match status" value="1"/>
</dbReference>
<dbReference type="EC" id="2.7.11.1" evidence="1"/>
<dbReference type="FunCoup" id="A0A2P6N9A9">
    <property type="interactions" value="832"/>
</dbReference>
<evidence type="ECO:0000259" key="7">
    <source>
        <dbReference type="PROSITE" id="PS50181"/>
    </source>
</evidence>
<evidence type="ECO:0000256" key="5">
    <source>
        <dbReference type="SAM" id="MobiDB-lite"/>
    </source>
</evidence>
<dbReference type="PROSITE" id="PS00107">
    <property type="entry name" value="PROTEIN_KINASE_ATP"/>
    <property type="match status" value="1"/>
</dbReference>
<dbReference type="PROSITE" id="PS50011">
    <property type="entry name" value="PROTEIN_KINASE_DOM"/>
    <property type="match status" value="1"/>
</dbReference>
<dbReference type="InterPro" id="IPR050235">
    <property type="entry name" value="CK1_Ser-Thr_kinase"/>
</dbReference>
<dbReference type="Pfam" id="PF12937">
    <property type="entry name" value="F-box-like"/>
    <property type="match status" value="1"/>
</dbReference>
<evidence type="ECO:0000313" key="9">
    <source>
        <dbReference type="Proteomes" id="UP000241769"/>
    </source>
</evidence>
<keyword evidence="9" id="KW-1185">Reference proteome</keyword>
<dbReference type="InterPro" id="IPR008271">
    <property type="entry name" value="Ser/Thr_kinase_AS"/>
</dbReference>
<dbReference type="GO" id="GO:0004674">
    <property type="term" value="F:protein serine/threonine kinase activity"/>
    <property type="evidence" value="ECO:0007669"/>
    <property type="project" value="UniProtKB-EC"/>
</dbReference>
<dbReference type="AlphaFoldDB" id="A0A2P6N9A9"/>
<feature type="domain" description="Protein kinase" evidence="6">
    <location>
        <begin position="34"/>
        <end position="334"/>
    </location>
</feature>
<dbReference type="CDD" id="cd09917">
    <property type="entry name" value="F-box_SF"/>
    <property type="match status" value="1"/>
</dbReference>
<dbReference type="Gene3D" id="1.20.1280.50">
    <property type="match status" value="1"/>
</dbReference>
<evidence type="ECO:0000256" key="3">
    <source>
        <dbReference type="ARBA" id="ARBA00022840"/>
    </source>
</evidence>
<comment type="caution">
    <text evidence="8">The sequence shown here is derived from an EMBL/GenBank/DDBJ whole genome shotgun (WGS) entry which is preliminary data.</text>
</comment>
<dbReference type="CDD" id="cd14016">
    <property type="entry name" value="STKc_CK1"/>
    <property type="match status" value="1"/>
</dbReference>
<name>A0A2P6N9A9_9EUKA</name>
<dbReference type="InterPro" id="IPR000719">
    <property type="entry name" value="Prot_kinase_dom"/>
</dbReference>
<dbReference type="STRING" id="1890364.A0A2P6N9A9"/>
<dbReference type="Gene3D" id="1.10.510.10">
    <property type="entry name" value="Transferase(Phosphotransferase) domain 1"/>
    <property type="match status" value="1"/>
</dbReference>
<dbReference type="InParanoid" id="A0A2P6N9A9"/>
<dbReference type="Proteomes" id="UP000241769">
    <property type="component" value="Unassembled WGS sequence"/>
</dbReference>
<dbReference type="InterPro" id="IPR036624">
    <property type="entry name" value="Hcp1-lik_sf"/>
</dbReference>
<dbReference type="SUPFAM" id="SSF56112">
    <property type="entry name" value="Protein kinase-like (PK-like)"/>
    <property type="match status" value="1"/>
</dbReference>
<evidence type="ECO:0000259" key="6">
    <source>
        <dbReference type="PROSITE" id="PS50011"/>
    </source>
</evidence>
<dbReference type="OrthoDB" id="5800476at2759"/>
<dbReference type="InterPro" id="IPR017441">
    <property type="entry name" value="Protein_kinase_ATP_BS"/>
</dbReference>
<feature type="domain" description="F-box" evidence="7">
    <location>
        <begin position="545"/>
        <end position="578"/>
    </location>
</feature>
<reference evidence="8 9" key="1">
    <citation type="journal article" date="2018" name="Genome Biol. Evol.">
        <title>Multiple Roots of Fruiting Body Formation in Amoebozoa.</title>
        <authorList>
            <person name="Hillmann F."/>
            <person name="Forbes G."/>
            <person name="Novohradska S."/>
            <person name="Ferling I."/>
            <person name="Riege K."/>
            <person name="Groth M."/>
            <person name="Westermann M."/>
            <person name="Marz M."/>
            <person name="Spaller T."/>
            <person name="Winckler T."/>
            <person name="Schaap P."/>
            <person name="Glockner G."/>
        </authorList>
    </citation>
    <scope>NUCLEOTIDE SEQUENCE [LARGE SCALE GENOMIC DNA]</scope>
    <source>
        <strain evidence="8 9">Jena</strain>
    </source>
</reference>
<evidence type="ECO:0000256" key="1">
    <source>
        <dbReference type="ARBA" id="ARBA00012513"/>
    </source>
</evidence>
<keyword evidence="3 4" id="KW-0067">ATP-binding</keyword>
<evidence type="ECO:0000256" key="4">
    <source>
        <dbReference type="PROSITE-ProRule" id="PRU10141"/>
    </source>
</evidence>
<dbReference type="EMBL" id="MDYQ01000145">
    <property type="protein sequence ID" value="PRP80532.1"/>
    <property type="molecule type" value="Genomic_DNA"/>
</dbReference>
<dbReference type="Pfam" id="PF00069">
    <property type="entry name" value="Pkinase"/>
    <property type="match status" value="1"/>
</dbReference>
<dbReference type="SUPFAM" id="SSF81383">
    <property type="entry name" value="F-box domain"/>
    <property type="match status" value="1"/>
</dbReference>
<dbReference type="GO" id="GO:0005524">
    <property type="term" value="F:ATP binding"/>
    <property type="evidence" value="ECO:0007669"/>
    <property type="project" value="UniProtKB-UniRule"/>
</dbReference>
<dbReference type="PROSITE" id="PS00108">
    <property type="entry name" value="PROTEIN_KINASE_ST"/>
    <property type="match status" value="1"/>
</dbReference>
<sequence>MSSWPSAPLHHMNQHEQDQDASNNVQGVEVGSRWIVCERIGAGTFGEIHRATDNTGGKDVAVKFESAKQRQPQLFSEYKVYKSNSKVKHPVTSMFFSLRLYLPFHIPRKRLPSISPRNALQGSDSISKVFYHGSLPRHTYMVMELQGPSLEDLFNRHRQRFSLKTVLLIADRILHTLMDFHDREYIHRDIKPDNFLIGSGGRKRQIYIIDLGLARRTKKHINYTEGHSLTGTARYASLRNHLGAQQSRRDDMESLGYMLVYFAKGSLPWQGAKPGKTQKSQYEHIAERKIGTPLSVLCQGLPDEFVQYLQYVKSLGFEDRPDYEKMIKLFQTAMEREGYKQEDQFDWEQDDEIFAVPNMIQQISPSDQRDAKYLRRREIRMSEPSLGEKVTKSYIKFSGFNPTGGKGKRAAWFELEDYQWGVGRAIYNEEVSAPTISEVSLTMQFGQSFADINFRALSKQKFEEVTIETIGELYDEVTERAVMSSVYISGLSSSYSNDQFSSSVSLNFAAVKFIANAVDNHVDTLVRRKKIAEEFNREEMIGHVGTPFSTLPVEHLHIILSLLPSKDLLNASSTCKRFFVAACDPRLLVMRQATADVHCFQEERNAYSEGMIRK</sequence>
<organism evidence="8 9">
    <name type="scientific">Planoprotostelium fungivorum</name>
    <dbReference type="NCBI Taxonomy" id="1890364"/>
    <lineage>
        <taxon>Eukaryota</taxon>
        <taxon>Amoebozoa</taxon>
        <taxon>Evosea</taxon>
        <taxon>Variosea</taxon>
        <taxon>Cavosteliida</taxon>
        <taxon>Cavosteliaceae</taxon>
        <taxon>Planoprotostelium</taxon>
    </lineage>
</organism>
<evidence type="ECO:0000256" key="2">
    <source>
        <dbReference type="ARBA" id="ARBA00022741"/>
    </source>
</evidence>
<dbReference type="PANTHER" id="PTHR11909">
    <property type="entry name" value="CASEIN KINASE-RELATED"/>
    <property type="match status" value="1"/>
</dbReference>
<gene>
    <name evidence="8" type="ORF">PROFUN_11845</name>
</gene>
<dbReference type="PROSITE" id="PS50181">
    <property type="entry name" value="FBOX"/>
    <property type="match status" value="1"/>
</dbReference>
<protein>
    <recommendedName>
        <fullName evidence="1">non-specific serine/threonine protein kinase</fullName>
        <ecNumber evidence="1">2.7.11.1</ecNumber>
    </recommendedName>
</protein>
<dbReference type="Gene3D" id="2.30.110.20">
    <property type="entry name" value="Hcp1-like"/>
    <property type="match status" value="1"/>
</dbReference>